<dbReference type="PANTHER" id="PTHR33525:SF3">
    <property type="entry name" value="RIBONUCLEASE Y"/>
    <property type="match status" value="1"/>
</dbReference>
<dbReference type="AlphaFoldDB" id="Q30XT4"/>
<sequence length="287" mass="31140">MNRQDRAHAFLQRALEAQAALPVDHGLMRDLFAGTGDDSRLSLSEVGELVSRDPSLAVRILSLANSAYYGLQAEVTTVGRAVTVLGMREVRNLVLALGFSSVARMHPLPDRFCTAGYWLHQLRVAAFCRIIAAGTEDLDPEMLYTAGLLHDIGKLFIAALAPDDWLGIRRLARQESLPDCKAEERWWGLDHALAGARVLAYWQLPAALTEPISWHHGPHFADAAHARGAGAVQLADALLLAFERGTPPPAAALQLLKEYTADAGRLQMALEAQFAGERIGQLAALLG</sequence>
<dbReference type="InterPro" id="IPR052340">
    <property type="entry name" value="RNase_Y/CdgJ"/>
</dbReference>
<evidence type="ECO:0000313" key="3">
    <source>
        <dbReference type="Proteomes" id="UP000002710"/>
    </source>
</evidence>
<dbReference type="SUPFAM" id="SSF109604">
    <property type="entry name" value="HD-domain/PDEase-like"/>
    <property type="match status" value="1"/>
</dbReference>
<organism evidence="2 3">
    <name type="scientific">Oleidesulfovibrio alaskensis (strain ATCC BAA-1058 / DSM 17464 / G20)</name>
    <name type="common">Desulfovibrio alaskensis</name>
    <dbReference type="NCBI Taxonomy" id="207559"/>
    <lineage>
        <taxon>Bacteria</taxon>
        <taxon>Pseudomonadati</taxon>
        <taxon>Thermodesulfobacteriota</taxon>
        <taxon>Desulfovibrionia</taxon>
        <taxon>Desulfovibrionales</taxon>
        <taxon>Desulfovibrionaceae</taxon>
        <taxon>Oleidesulfovibrio</taxon>
    </lineage>
</organism>
<gene>
    <name evidence="2" type="ordered locus">Dde_2716</name>
</gene>
<dbReference type="eggNOG" id="COG1639">
    <property type="taxonomic scope" value="Bacteria"/>
</dbReference>
<evidence type="ECO:0000259" key="1">
    <source>
        <dbReference type="PROSITE" id="PS51833"/>
    </source>
</evidence>
<protein>
    <submittedName>
        <fullName evidence="2">Putative signal transduction protein</fullName>
    </submittedName>
</protein>
<dbReference type="Proteomes" id="UP000002710">
    <property type="component" value="Chromosome"/>
</dbReference>
<name>Q30XT4_OLEA2</name>
<feature type="domain" description="HDOD" evidence="1">
    <location>
        <begin position="21"/>
        <end position="218"/>
    </location>
</feature>
<dbReference type="EMBL" id="CP000112">
    <property type="protein sequence ID" value="ABB39512.2"/>
    <property type="molecule type" value="Genomic_DNA"/>
</dbReference>
<accession>Q30XT4</accession>
<dbReference type="InterPro" id="IPR013976">
    <property type="entry name" value="HDOD"/>
</dbReference>
<dbReference type="KEGG" id="dde:Dde_2716"/>
<keyword evidence="3" id="KW-1185">Reference proteome</keyword>
<dbReference type="Gene3D" id="1.10.3210.10">
    <property type="entry name" value="Hypothetical protein af1432"/>
    <property type="match status" value="1"/>
</dbReference>
<evidence type="ECO:0000313" key="2">
    <source>
        <dbReference type="EMBL" id="ABB39512.2"/>
    </source>
</evidence>
<proteinExistence type="predicted"/>
<dbReference type="PROSITE" id="PS51833">
    <property type="entry name" value="HDOD"/>
    <property type="match status" value="1"/>
</dbReference>
<reference evidence="2 3" key="1">
    <citation type="journal article" date="2011" name="J. Bacteriol.">
        <title>Complete genome sequence and updated annotation of Desulfovibrio alaskensis G20.</title>
        <authorList>
            <person name="Hauser L.J."/>
            <person name="Land M.L."/>
            <person name="Brown S.D."/>
            <person name="Larimer F."/>
            <person name="Keller K.L."/>
            <person name="Rapp-Giles B.J."/>
            <person name="Price M.N."/>
            <person name="Lin M."/>
            <person name="Bruce D.C."/>
            <person name="Detter J.C."/>
            <person name="Tapia R."/>
            <person name="Han C.S."/>
            <person name="Goodwin L.A."/>
            <person name="Cheng J.F."/>
            <person name="Pitluck S."/>
            <person name="Copeland A."/>
            <person name="Lucas S."/>
            <person name="Nolan M."/>
            <person name="Lapidus A.L."/>
            <person name="Palumbo A.V."/>
            <person name="Wall J.D."/>
        </authorList>
    </citation>
    <scope>NUCLEOTIDE SEQUENCE [LARGE SCALE GENOMIC DNA]</scope>
    <source>
        <strain evidence="3">ATCC BAA 1058 / DSM 17464 / G20</strain>
    </source>
</reference>
<dbReference type="Pfam" id="PF08668">
    <property type="entry name" value="HDOD"/>
    <property type="match status" value="1"/>
</dbReference>
<dbReference type="InterPro" id="IPR003607">
    <property type="entry name" value="HD/PDEase_dom"/>
</dbReference>
<dbReference type="STRING" id="207559.Dde_2716"/>
<dbReference type="HOGENOM" id="CLU_048246_4_0_7"/>
<dbReference type="RefSeq" id="WP_011368538.1">
    <property type="nucleotide sequence ID" value="NC_007519.1"/>
</dbReference>
<dbReference type="PANTHER" id="PTHR33525">
    <property type="match status" value="1"/>
</dbReference>
<dbReference type="CDD" id="cd00077">
    <property type="entry name" value="HDc"/>
    <property type="match status" value="1"/>
</dbReference>